<dbReference type="PANTHER" id="PTHR37017">
    <property type="entry name" value="AB HYDROLASE-1 DOMAIN-CONTAINING PROTEIN-RELATED"/>
    <property type="match status" value="1"/>
</dbReference>
<dbReference type="InterPro" id="IPR029058">
    <property type="entry name" value="AB_hydrolase_fold"/>
</dbReference>
<sequence>MPKLAFVFAPGAWHPANSFDNVTTILTEQGYDCHSIAFPSVTRVTEIKDALLTEDIATIRSVIEALVDAGRDVVLIMHSWAGVPCCSGLKGLTRVDRQEKGLDGGVGYLFFISSFFGNMGDNLLNFFFTEMNINWWVVNKETKTLFSDDPIYRFYFGLPAAEALKRAAALWPHALLSMGVPAAGAAWLEVPSTYLICTEDNALTLEFQREMVNCAQAEGANMRTVKMKTGHSPWLVDVGVFVGHLLDAVNTGI</sequence>
<keyword evidence="3" id="KW-1185">Reference proteome</keyword>
<dbReference type="AlphaFoldDB" id="A0A1E3BK29"/>
<protein>
    <recommendedName>
        <fullName evidence="1">AB hydrolase-1 domain-containing protein</fullName>
    </recommendedName>
</protein>
<gene>
    <name evidence="2" type="ORF">SI65_04321</name>
</gene>
<dbReference type="Proteomes" id="UP000094569">
    <property type="component" value="Unassembled WGS sequence"/>
</dbReference>
<accession>A0A1E3BK29</accession>
<dbReference type="VEuPathDB" id="FungiDB:SI65_04321"/>
<dbReference type="InterPro" id="IPR000073">
    <property type="entry name" value="AB_hydrolase_1"/>
</dbReference>
<name>A0A1E3BK29_ASPCR</name>
<evidence type="ECO:0000313" key="3">
    <source>
        <dbReference type="Proteomes" id="UP000094569"/>
    </source>
</evidence>
<dbReference type="InterPro" id="IPR052897">
    <property type="entry name" value="Sec-Metab_Biosynth_Hydrolase"/>
</dbReference>
<evidence type="ECO:0000259" key="1">
    <source>
        <dbReference type="Pfam" id="PF12697"/>
    </source>
</evidence>
<dbReference type="STRING" id="573508.A0A1E3BK29"/>
<evidence type="ECO:0000313" key="2">
    <source>
        <dbReference type="EMBL" id="ODM21268.1"/>
    </source>
</evidence>
<dbReference type="Gene3D" id="3.40.50.1820">
    <property type="entry name" value="alpha/beta hydrolase"/>
    <property type="match status" value="1"/>
</dbReference>
<dbReference type="OrthoDB" id="1263307at2759"/>
<comment type="caution">
    <text evidence="2">The sequence shown here is derived from an EMBL/GenBank/DDBJ whole genome shotgun (WGS) entry which is preliminary data.</text>
</comment>
<dbReference type="Pfam" id="PF12697">
    <property type="entry name" value="Abhydrolase_6"/>
    <property type="match status" value="1"/>
</dbReference>
<proteinExistence type="predicted"/>
<dbReference type="SUPFAM" id="SSF53474">
    <property type="entry name" value="alpha/beta-Hydrolases"/>
    <property type="match status" value="1"/>
</dbReference>
<dbReference type="EMBL" id="JXNT01000003">
    <property type="protein sequence ID" value="ODM21268.1"/>
    <property type="molecule type" value="Genomic_DNA"/>
</dbReference>
<reference evidence="2 3" key="1">
    <citation type="journal article" date="2016" name="BMC Genomics">
        <title>Comparative genomic and transcriptomic analyses of the Fuzhuan brick tea-fermentation fungus Aspergillus cristatus.</title>
        <authorList>
            <person name="Ge Y."/>
            <person name="Wang Y."/>
            <person name="Liu Y."/>
            <person name="Tan Y."/>
            <person name="Ren X."/>
            <person name="Zhang X."/>
            <person name="Hyde K.D."/>
            <person name="Liu Y."/>
            <person name="Liu Z."/>
        </authorList>
    </citation>
    <scope>NUCLEOTIDE SEQUENCE [LARGE SCALE GENOMIC DNA]</scope>
    <source>
        <strain evidence="2 3">GZAAS20.1005</strain>
    </source>
</reference>
<organism evidence="2 3">
    <name type="scientific">Aspergillus cristatus</name>
    <name type="common">Chinese Fuzhuan brick tea-fermentation fungus</name>
    <name type="synonym">Eurotium cristatum</name>
    <dbReference type="NCBI Taxonomy" id="573508"/>
    <lineage>
        <taxon>Eukaryota</taxon>
        <taxon>Fungi</taxon>
        <taxon>Dikarya</taxon>
        <taxon>Ascomycota</taxon>
        <taxon>Pezizomycotina</taxon>
        <taxon>Eurotiomycetes</taxon>
        <taxon>Eurotiomycetidae</taxon>
        <taxon>Eurotiales</taxon>
        <taxon>Aspergillaceae</taxon>
        <taxon>Aspergillus</taxon>
        <taxon>Aspergillus subgen. Aspergillus</taxon>
    </lineage>
</organism>
<dbReference type="PANTHER" id="PTHR37017:SF11">
    <property type="entry name" value="ESTERASE_LIPASE_THIOESTERASE DOMAIN-CONTAINING PROTEIN"/>
    <property type="match status" value="1"/>
</dbReference>
<feature type="domain" description="AB hydrolase-1" evidence="1">
    <location>
        <begin position="6"/>
        <end position="235"/>
    </location>
</feature>